<organism evidence="2 3">
    <name type="scientific">Microcystis novacekii Mn_MB_F_20050700_S1D</name>
    <dbReference type="NCBI Taxonomy" id="2486266"/>
    <lineage>
        <taxon>Bacteria</taxon>
        <taxon>Bacillati</taxon>
        <taxon>Cyanobacteriota</taxon>
        <taxon>Cyanophyceae</taxon>
        <taxon>Oscillatoriophycideae</taxon>
        <taxon>Chroococcales</taxon>
        <taxon>Microcystaceae</taxon>
        <taxon>Microcystis</taxon>
    </lineage>
</organism>
<reference evidence="2 3" key="1">
    <citation type="submission" date="2019-01" db="EMBL/GenBank/DDBJ databases">
        <title>Coherence of Microcystis species and biogeography revealed through population genomics.</title>
        <authorList>
            <person name="Perez-Carrascal O.M."/>
            <person name="Terrat Y."/>
            <person name="Giani A."/>
            <person name="Fortin N."/>
            <person name="Tromas N."/>
            <person name="Shapiro B.J."/>
        </authorList>
    </citation>
    <scope>NUCLEOTIDE SEQUENCE [LARGE SCALE GENOMIC DNA]</scope>
    <source>
        <strain evidence="2">Mn_MB_F_20050700_S1D</strain>
    </source>
</reference>
<evidence type="ECO:0000313" key="3">
    <source>
        <dbReference type="Proteomes" id="UP000319191"/>
    </source>
</evidence>
<name>A0A552J5C9_9CHRO</name>
<feature type="coiled-coil region" evidence="1">
    <location>
        <begin position="23"/>
        <end position="54"/>
    </location>
</feature>
<keyword evidence="1" id="KW-0175">Coiled coil</keyword>
<protein>
    <submittedName>
        <fullName evidence="2">Uncharacterized protein</fullName>
    </submittedName>
</protein>
<proteinExistence type="predicted"/>
<sequence length="129" mass="14987">MNTLEIQEIIAKITLTLDNPKSVKLQIKQINLAQKQLRAIKKEINAKIRNINQQASQAYSDRIISVGLDIFGKHKLAGRVRAETRQSIEREKKDARQPYLEMKDFIDRVILEGDKLKLMAEDYLLRNQD</sequence>
<dbReference type="AlphaFoldDB" id="A0A552J5C9"/>
<comment type="caution">
    <text evidence="2">The sequence shown here is derived from an EMBL/GenBank/DDBJ whole genome shotgun (WGS) entry which is preliminary data.</text>
</comment>
<evidence type="ECO:0000256" key="1">
    <source>
        <dbReference type="SAM" id="Coils"/>
    </source>
</evidence>
<evidence type="ECO:0000313" key="2">
    <source>
        <dbReference type="EMBL" id="TRU90966.1"/>
    </source>
</evidence>
<dbReference type="EMBL" id="SFAV01000073">
    <property type="protein sequence ID" value="TRU90966.1"/>
    <property type="molecule type" value="Genomic_DNA"/>
</dbReference>
<accession>A0A552J5C9</accession>
<dbReference type="Proteomes" id="UP000319191">
    <property type="component" value="Unassembled WGS sequence"/>
</dbReference>
<gene>
    <name evidence="2" type="ORF">EWV54_05820</name>
</gene>